<dbReference type="HOGENOM" id="CLU_024979_1_0_5"/>
<comment type="similarity">
    <text evidence="1 5">Belongs to the pseudouridine synthase RsuA family.</text>
</comment>
<feature type="region of interest" description="Disordered" evidence="6">
    <location>
        <begin position="251"/>
        <end position="319"/>
    </location>
</feature>
<dbReference type="Proteomes" id="UP000009286">
    <property type="component" value="Chromosome"/>
</dbReference>
<dbReference type="EC" id="5.4.99.-" evidence="5"/>
<dbReference type="EMBL" id="CP002382">
    <property type="protein sequence ID" value="AEP08562.1"/>
    <property type="molecule type" value="Genomic_DNA"/>
</dbReference>
<dbReference type="InterPro" id="IPR020094">
    <property type="entry name" value="TruA/RsuA/RluB/E/F_N"/>
</dbReference>
<evidence type="ECO:0000256" key="3">
    <source>
        <dbReference type="ARBA" id="ARBA00023235"/>
    </source>
</evidence>
<evidence type="ECO:0000256" key="1">
    <source>
        <dbReference type="ARBA" id="ARBA00008348"/>
    </source>
</evidence>
<sequence length="319" mass="34663">MNDTENSESGGERIAKVMARAGLCSRREAESWIAAGRVRVNGKTLESPACLVGPDDQVFVDNKPLPTAQVTRLFLYHKPAGLVTSARDELGRPTVFDMLPAAMPRVVSVGRLDLTTEGLLLLTNDGGLSRHLELPATGWKRRYRVRVYGTVNEKKLAGLKDGITVDGVRYGAIEATLEEAQTKANSWLSVTLTEGKNREIRRVMEALDLQVTRLIRVSYGPFRLGKLNEGAVEEVPLAALRELIPTYFNPGAAQTDTDIDGVDTAPRTARTHTGAAPAKNATSRKGWAKAKPDTKVKPRKNRKPSGSGGKPTGNRTGKR</sequence>
<dbReference type="SUPFAM" id="SSF55174">
    <property type="entry name" value="Alpha-L RNA-binding motif"/>
    <property type="match status" value="1"/>
</dbReference>
<name>G2KP54_MICAA</name>
<dbReference type="RefSeq" id="WP_014101785.1">
    <property type="nucleotide sequence ID" value="NC_016026.1"/>
</dbReference>
<dbReference type="Gene3D" id="3.30.70.580">
    <property type="entry name" value="Pseudouridine synthase I, catalytic domain, N-terminal subdomain"/>
    <property type="match status" value="1"/>
</dbReference>
<evidence type="ECO:0000256" key="6">
    <source>
        <dbReference type="SAM" id="MobiDB-lite"/>
    </source>
</evidence>
<dbReference type="InterPro" id="IPR002942">
    <property type="entry name" value="S4_RNA-bd"/>
</dbReference>
<dbReference type="Gene3D" id="3.10.290.10">
    <property type="entry name" value="RNA-binding S4 domain"/>
    <property type="match status" value="1"/>
</dbReference>
<dbReference type="eggNOG" id="COG1187">
    <property type="taxonomic scope" value="Bacteria"/>
</dbReference>
<dbReference type="PANTHER" id="PTHR47683">
    <property type="entry name" value="PSEUDOURIDINE SYNTHASE FAMILY PROTEIN-RELATED"/>
    <property type="match status" value="1"/>
</dbReference>
<dbReference type="GO" id="GO:0120159">
    <property type="term" value="F:rRNA pseudouridine synthase activity"/>
    <property type="evidence" value="ECO:0007669"/>
    <property type="project" value="UniProtKB-ARBA"/>
</dbReference>
<dbReference type="Gene3D" id="3.30.70.1560">
    <property type="entry name" value="Alpha-L RNA-binding motif"/>
    <property type="match status" value="1"/>
</dbReference>
<accession>G2KP54</accession>
<dbReference type="InterPro" id="IPR050343">
    <property type="entry name" value="RsuA_PseudoU_synthase"/>
</dbReference>
<dbReference type="Pfam" id="PF00849">
    <property type="entry name" value="PseudoU_synth_2"/>
    <property type="match status" value="1"/>
</dbReference>
<dbReference type="OrthoDB" id="9807213at2"/>
<dbReference type="FunFam" id="3.10.290.10:FF:000003">
    <property type="entry name" value="Pseudouridine synthase"/>
    <property type="match status" value="1"/>
</dbReference>
<gene>
    <name evidence="8" type="ordered locus">MICA_216</name>
</gene>
<keyword evidence="3 5" id="KW-0413">Isomerase</keyword>
<dbReference type="InterPro" id="IPR020103">
    <property type="entry name" value="PsdUridine_synth_cat_dom_sf"/>
</dbReference>
<reference evidence="8 9" key="1">
    <citation type="journal article" date="2011" name="BMC Genomics">
        <title>Genomic insights into an obligate epibiotic bacterial predator: Micavibrio aeruginosavorus ARL-13.</title>
        <authorList>
            <person name="Wang Z."/>
            <person name="Kadouri D."/>
            <person name="Wu M."/>
        </authorList>
    </citation>
    <scope>NUCLEOTIDE SEQUENCE [LARGE SCALE GENOMIC DNA]</scope>
    <source>
        <strain evidence="8 9">ARL-13</strain>
    </source>
</reference>
<dbReference type="InterPro" id="IPR036986">
    <property type="entry name" value="S4_RNA-bd_sf"/>
</dbReference>
<dbReference type="InterPro" id="IPR042092">
    <property type="entry name" value="PsdUridine_s_RsuA/RluB/E/F_cat"/>
</dbReference>
<dbReference type="NCBIfam" id="TIGR00093">
    <property type="entry name" value="pseudouridine synthase"/>
    <property type="match status" value="1"/>
</dbReference>
<evidence type="ECO:0000256" key="2">
    <source>
        <dbReference type="ARBA" id="ARBA00022884"/>
    </source>
</evidence>
<dbReference type="SMART" id="SM00363">
    <property type="entry name" value="S4"/>
    <property type="match status" value="1"/>
</dbReference>
<dbReference type="SUPFAM" id="SSF55120">
    <property type="entry name" value="Pseudouridine synthase"/>
    <property type="match status" value="1"/>
</dbReference>
<evidence type="ECO:0000313" key="9">
    <source>
        <dbReference type="Proteomes" id="UP000009286"/>
    </source>
</evidence>
<organism evidence="8 9">
    <name type="scientific">Micavibrio aeruginosavorus (strain ARL-13)</name>
    <dbReference type="NCBI Taxonomy" id="856793"/>
    <lineage>
        <taxon>Bacteria</taxon>
        <taxon>Pseudomonadati</taxon>
        <taxon>Bdellovibrionota</taxon>
        <taxon>Bdellovibrionia</taxon>
        <taxon>Bdellovibrionales</taxon>
        <taxon>Pseudobdellovibrionaceae</taxon>
        <taxon>Micavibrio</taxon>
    </lineage>
</organism>
<dbReference type="InterPro" id="IPR006145">
    <property type="entry name" value="PsdUridine_synth_RsuA/RluA"/>
</dbReference>
<evidence type="ECO:0000256" key="5">
    <source>
        <dbReference type="RuleBase" id="RU003887"/>
    </source>
</evidence>
<keyword evidence="9" id="KW-1185">Reference proteome</keyword>
<dbReference type="InterPro" id="IPR018496">
    <property type="entry name" value="PsdUridine_synth_RsuA/RluB_CS"/>
</dbReference>
<dbReference type="PANTHER" id="PTHR47683:SF3">
    <property type="entry name" value="RIBOSOMAL LARGE SUBUNIT PSEUDOURIDINE SYNTHASE B"/>
    <property type="match status" value="1"/>
</dbReference>
<dbReference type="AlphaFoldDB" id="G2KP54"/>
<dbReference type="KEGG" id="mai:MICA_216"/>
<proteinExistence type="inferred from homology"/>
<evidence type="ECO:0000256" key="4">
    <source>
        <dbReference type="PROSITE-ProRule" id="PRU00182"/>
    </source>
</evidence>
<protein>
    <recommendedName>
        <fullName evidence="5">Pseudouridine synthase</fullName>
        <ecNumber evidence="5">5.4.99.-</ecNumber>
    </recommendedName>
</protein>
<dbReference type="InterPro" id="IPR000748">
    <property type="entry name" value="PsdUridine_synth_RsuA/RluB/E/F"/>
</dbReference>
<evidence type="ECO:0000313" key="8">
    <source>
        <dbReference type="EMBL" id="AEP08562.1"/>
    </source>
</evidence>
<dbReference type="STRING" id="856793.MICA_216"/>
<dbReference type="Pfam" id="PF01479">
    <property type="entry name" value="S4"/>
    <property type="match status" value="1"/>
</dbReference>
<evidence type="ECO:0000259" key="7">
    <source>
        <dbReference type="SMART" id="SM00363"/>
    </source>
</evidence>
<dbReference type="GO" id="GO:0000455">
    <property type="term" value="P:enzyme-directed rRNA pseudouridine synthesis"/>
    <property type="evidence" value="ECO:0007669"/>
    <property type="project" value="UniProtKB-ARBA"/>
</dbReference>
<keyword evidence="2 4" id="KW-0694">RNA-binding</keyword>
<dbReference type="CDD" id="cd00165">
    <property type="entry name" value="S4"/>
    <property type="match status" value="1"/>
</dbReference>
<dbReference type="GO" id="GO:0003723">
    <property type="term" value="F:RNA binding"/>
    <property type="evidence" value="ECO:0007669"/>
    <property type="project" value="UniProtKB-KW"/>
</dbReference>
<dbReference type="PROSITE" id="PS50889">
    <property type="entry name" value="S4"/>
    <property type="match status" value="1"/>
</dbReference>
<feature type="domain" description="RNA-binding S4" evidence="7">
    <location>
        <begin position="12"/>
        <end position="71"/>
    </location>
</feature>
<dbReference type="PROSITE" id="PS01149">
    <property type="entry name" value="PSI_RSU"/>
    <property type="match status" value="1"/>
</dbReference>